<dbReference type="PANTHER" id="PTHR12358">
    <property type="entry name" value="SPHINGOSINE KINASE"/>
    <property type="match status" value="1"/>
</dbReference>
<keyword evidence="5" id="KW-0479">Metal-binding</keyword>
<evidence type="ECO:0000256" key="7">
    <source>
        <dbReference type="ARBA" id="ARBA00022777"/>
    </source>
</evidence>
<dbReference type="InterPro" id="IPR001206">
    <property type="entry name" value="Diacylglycerol_kinase_cat_dom"/>
</dbReference>
<keyword evidence="10" id="KW-0443">Lipid metabolism</keyword>
<keyword evidence="3" id="KW-0444">Lipid biosynthesis</keyword>
<dbReference type="SUPFAM" id="SSF111331">
    <property type="entry name" value="NAD kinase/diacylglycerol kinase-like"/>
    <property type="match status" value="1"/>
</dbReference>
<evidence type="ECO:0000256" key="11">
    <source>
        <dbReference type="ARBA" id="ARBA00023209"/>
    </source>
</evidence>
<organism evidence="14 15">
    <name type="scientific">Amnibacterium endophyticum</name>
    <dbReference type="NCBI Taxonomy" id="2109337"/>
    <lineage>
        <taxon>Bacteria</taxon>
        <taxon>Bacillati</taxon>
        <taxon>Actinomycetota</taxon>
        <taxon>Actinomycetes</taxon>
        <taxon>Micrococcales</taxon>
        <taxon>Microbacteriaceae</taxon>
        <taxon>Amnibacterium</taxon>
    </lineage>
</organism>
<dbReference type="Proteomes" id="UP001597347">
    <property type="component" value="Unassembled WGS sequence"/>
</dbReference>
<keyword evidence="12" id="KW-1208">Phospholipid metabolism</keyword>
<dbReference type="Pfam" id="PF19279">
    <property type="entry name" value="YegS_C"/>
    <property type="match status" value="1"/>
</dbReference>
<keyword evidence="4 14" id="KW-0808">Transferase</keyword>
<proteinExistence type="inferred from homology"/>
<evidence type="ECO:0000256" key="9">
    <source>
        <dbReference type="ARBA" id="ARBA00022842"/>
    </source>
</evidence>
<sequence>MAARLVVAVNPAAGRGRGAESGRRAVDALRAAGHEAHGLDAPDAARLEALLRDRIRRDPPDAVVVVGGDGTVHLAVNVLAQTGTPLGIVPVGTGNDLARCLGLPHEDPGAAIDRLLTALGGEVPRTRDVDAVRTSAGRWFAGMLSAGFDAAVNARANRMQRLSGTPRYVAAVLLEVLGLRPRAYRITTDRDTRRLEAVLVTVGNSASIGGGMRLTPDARMDDGLLDVLLAAPLKRVQLLRLLPKVFDGSHVLDEHVEMLRGRVVTIDTDDRGPAITAYADGEPLAPLPLTVEVVPGALRVLG</sequence>
<comment type="caution">
    <text evidence="14">The sequence shown here is derived from an EMBL/GenBank/DDBJ whole genome shotgun (WGS) entry which is preliminary data.</text>
</comment>
<evidence type="ECO:0000256" key="6">
    <source>
        <dbReference type="ARBA" id="ARBA00022741"/>
    </source>
</evidence>
<dbReference type="PROSITE" id="PS50146">
    <property type="entry name" value="DAGK"/>
    <property type="match status" value="1"/>
</dbReference>
<keyword evidence="7 14" id="KW-0418">Kinase</keyword>
<evidence type="ECO:0000256" key="10">
    <source>
        <dbReference type="ARBA" id="ARBA00023098"/>
    </source>
</evidence>
<reference evidence="15" key="1">
    <citation type="journal article" date="2019" name="Int. J. Syst. Evol. Microbiol.">
        <title>The Global Catalogue of Microorganisms (GCM) 10K type strain sequencing project: providing services to taxonomists for standard genome sequencing and annotation.</title>
        <authorList>
            <consortium name="The Broad Institute Genomics Platform"/>
            <consortium name="The Broad Institute Genome Sequencing Center for Infectious Disease"/>
            <person name="Wu L."/>
            <person name="Ma J."/>
        </authorList>
    </citation>
    <scope>NUCLEOTIDE SEQUENCE [LARGE SCALE GENOMIC DNA]</scope>
    <source>
        <strain evidence="15">CGMCC 1.12471</strain>
    </source>
</reference>
<evidence type="ECO:0000256" key="12">
    <source>
        <dbReference type="ARBA" id="ARBA00023264"/>
    </source>
</evidence>
<evidence type="ECO:0000256" key="4">
    <source>
        <dbReference type="ARBA" id="ARBA00022679"/>
    </source>
</evidence>
<comment type="cofactor">
    <cofactor evidence="1">
        <name>Mg(2+)</name>
        <dbReference type="ChEBI" id="CHEBI:18420"/>
    </cofactor>
</comment>
<comment type="similarity">
    <text evidence="2">Belongs to the diacylglycerol/lipid kinase family.</text>
</comment>
<dbReference type="RefSeq" id="WP_377932416.1">
    <property type="nucleotide sequence ID" value="NZ_JBHUEA010000004.1"/>
</dbReference>
<evidence type="ECO:0000256" key="8">
    <source>
        <dbReference type="ARBA" id="ARBA00022840"/>
    </source>
</evidence>
<dbReference type="Pfam" id="PF00781">
    <property type="entry name" value="DAGK_cat"/>
    <property type="match status" value="1"/>
</dbReference>
<accession>A0ABW4LD88</accession>
<dbReference type="InterPro" id="IPR045540">
    <property type="entry name" value="YegS/DAGK_C"/>
</dbReference>
<name>A0ABW4LD88_9MICO</name>
<keyword evidence="15" id="KW-1185">Reference proteome</keyword>
<evidence type="ECO:0000256" key="5">
    <source>
        <dbReference type="ARBA" id="ARBA00022723"/>
    </source>
</evidence>
<evidence type="ECO:0000256" key="1">
    <source>
        <dbReference type="ARBA" id="ARBA00001946"/>
    </source>
</evidence>
<gene>
    <name evidence="14" type="ORF">ACFSBI_04390</name>
</gene>
<evidence type="ECO:0000256" key="2">
    <source>
        <dbReference type="ARBA" id="ARBA00005983"/>
    </source>
</evidence>
<evidence type="ECO:0000259" key="13">
    <source>
        <dbReference type="PROSITE" id="PS50146"/>
    </source>
</evidence>
<keyword evidence="9" id="KW-0460">Magnesium</keyword>
<dbReference type="GO" id="GO:0016301">
    <property type="term" value="F:kinase activity"/>
    <property type="evidence" value="ECO:0007669"/>
    <property type="project" value="UniProtKB-KW"/>
</dbReference>
<keyword evidence="11" id="KW-0594">Phospholipid biosynthesis</keyword>
<keyword evidence="6" id="KW-0547">Nucleotide-binding</keyword>
<protein>
    <submittedName>
        <fullName evidence="14">Diacylglycerol/lipid kinase family protein</fullName>
        <ecNumber evidence="14">2.7.1.-</ecNumber>
    </submittedName>
</protein>
<evidence type="ECO:0000313" key="15">
    <source>
        <dbReference type="Proteomes" id="UP001597347"/>
    </source>
</evidence>
<keyword evidence="8" id="KW-0067">ATP-binding</keyword>
<dbReference type="Gene3D" id="3.40.50.10330">
    <property type="entry name" value="Probable inorganic polyphosphate/atp-NAD kinase, domain 1"/>
    <property type="match status" value="1"/>
</dbReference>
<evidence type="ECO:0000256" key="3">
    <source>
        <dbReference type="ARBA" id="ARBA00022516"/>
    </source>
</evidence>
<dbReference type="InterPro" id="IPR016064">
    <property type="entry name" value="NAD/diacylglycerol_kinase_sf"/>
</dbReference>
<dbReference type="PANTHER" id="PTHR12358:SF106">
    <property type="entry name" value="LIPID KINASE YEGS"/>
    <property type="match status" value="1"/>
</dbReference>
<dbReference type="EMBL" id="JBHUEA010000004">
    <property type="protein sequence ID" value="MFD1720778.1"/>
    <property type="molecule type" value="Genomic_DNA"/>
</dbReference>
<dbReference type="NCBIfam" id="TIGR00147">
    <property type="entry name" value="YegS/Rv2252/BmrU family lipid kinase"/>
    <property type="match status" value="1"/>
</dbReference>
<dbReference type="InterPro" id="IPR005218">
    <property type="entry name" value="Diacylglycerol/lipid_kinase"/>
</dbReference>
<dbReference type="Gene3D" id="2.60.200.40">
    <property type="match status" value="1"/>
</dbReference>
<dbReference type="InterPro" id="IPR050187">
    <property type="entry name" value="Lipid_Phosphate_FormReg"/>
</dbReference>
<feature type="domain" description="DAGKc" evidence="13">
    <location>
        <begin position="1"/>
        <end position="137"/>
    </location>
</feature>
<dbReference type="SMART" id="SM00046">
    <property type="entry name" value="DAGKc"/>
    <property type="match status" value="1"/>
</dbReference>
<dbReference type="EC" id="2.7.1.-" evidence="14"/>
<dbReference type="InterPro" id="IPR017438">
    <property type="entry name" value="ATP-NAD_kinase_N"/>
</dbReference>
<evidence type="ECO:0000313" key="14">
    <source>
        <dbReference type="EMBL" id="MFD1720778.1"/>
    </source>
</evidence>